<feature type="compositionally biased region" description="Low complexity" evidence="2">
    <location>
        <begin position="509"/>
        <end position="523"/>
    </location>
</feature>
<gene>
    <name evidence="4" type="primary">ORF75905</name>
</gene>
<feature type="region of interest" description="Disordered" evidence="2">
    <location>
        <begin position="493"/>
        <end position="532"/>
    </location>
</feature>
<sequence length="532" mass="60242">MSTNEVVQSVAKNLKYYFQIKRLEDGFDLSDVHQPILSHPPLKSLPAHQNDGLHDRALKHYFSDPDVRIMLTQLNSPYTRGALQGWREIEVRNMLDNYMTRYSFKKRSLQSCNRFHPHRAKPHDTGILRRRKKKQRHISGGWPILRTVPDQYISKGETDRLVNSATKIICSSVLANSIGKLPNIYNEENKLSVLKLFQNDFSTSTTARNKRVSHNRHLPEIQEKTSRRTRSENRTNSDPKSTSPTQSSRSSTGSYSTGTSDSLTSSSSSTSSSYDSTSKQSPSRNTSSTVINMPEQKQQEKVCVAKSTQTAATYNVDNSTDRQQTKMSDKLEKEVNDGVQCEYQVFVKTGYQIGAGTTAQIKLTLYGDKGRTKEFGLNSLSKRHKIPFQKGSEDVFTLPAHHLGRLRKVQIGHDRAEFKYAWFLDKVSVFDMHAKRIYQFPCGCWLSGYGGDKKPYRILYADREREFMEALDTSMTKLALNKGDYSVNSVIKTEQSHGKKINDGDSRNKSQGSSKNSSLKISSRVGVESESS</sequence>
<feature type="compositionally biased region" description="Basic and acidic residues" evidence="2">
    <location>
        <begin position="494"/>
        <end position="508"/>
    </location>
</feature>
<comment type="caution">
    <text evidence="1">Lacks conserved residue(s) required for the propagation of feature annotation.</text>
</comment>
<feature type="domain" description="PLAT" evidence="3">
    <location>
        <begin position="341"/>
        <end position="460"/>
    </location>
</feature>
<dbReference type="InterPro" id="IPR001024">
    <property type="entry name" value="PLAT/LH2_dom"/>
</dbReference>
<feature type="non-terminal residue" evidence="4">
    <location>
        <position position="532"/>
    </location>
</feature>
<organism evidence="4">
    <name type="scientific">Arion vulgaris</name>
    <dbReference type="NCBI Taxonomy" id="1028688"/>
    <lineage>
        <taxon>Eukaryota</taxon>
        <taxon>Metazoa</taxon>
        <taxon>Spiralia</taxon>
        <taxon>Lophotrochozoa</taxon>
        <taxon>Mollusca</taxon>
        <taxon>Gastropoda</taxon>
        <taxon>Heterobranchia</taxon>
        <taxon>Euthyneura</taxon>
        <taxon>Panpulmonata</taxon>
        <taxon>Eupulmonata</taxon>
        <taxon>Stylommatophora</taxon>
        <taxon>Helicina</taxon>
        <taxon>Arionoidea</taxon>
        <taxon>Arionidae</taxon>
        <taxon>Arion</taxon>
    </lineage>
</organism>
<name>A0A0B6ZQE4_9EUPU</name>
<evidence type="ECO:0000256" key="1">
    <source>
        <dbReference type="PROSITE-ProRule" id="PRU00152"/>
    </source>
</evidence>
<protein>
    <recommendedName>
        <fullName evidence="3">PLAT domain-containing protein</fullName>
    </recommendedName>
</protein>
<proteinExistence type="predicted"/>
<accession>A0A0B6ZQE4</accession>
<reference evidence="4" key="1">
    <citation type="submission" date="2014-12" db="EMBL/GenBank/DDBJ databases">
        <title>Insight into the proteome of Arion vulgaris.</title>
        <authorList>
            <person name="Aradska J."/>
            <person name="Bulat T."/>
            <person name="Smidak R."/>
            <person name="Sarate P."/>
            <person name="Gangsoo J."/>
            <person name="Sialana F."/>
            <person name="Bilban M."/>
            <person name="Lubec G."/>
        </authorList>
    </citation>
    <scope>NUCLEOTIDE SEQUENCE</scope>
    <source>
        <tissue evidence="4">Skin</tissue>
    </source>
</reference>
<evidence type="ECO:0000313" key="4">
    <source>
        <dbReference type="EMBL" id="CEK70859.1"/>
    </source>
</evidence>
<dbReference type="PROSITE" id="PS50095">
    <property type="entry name" value="PLAT"/>
    <property type="match status" value="1"/>
</dbReference>
<dbReference type="EMBL" id="HACG01023994">
    <property type="protein sequence ID" value="CEK70859.1"/>
    <property type="molecule type" value="Transcribed_RNA"/>
</dbReference>
<dbReference type="InterPro" id="IPR052970">
    <property type="entry name" value="Inner_ear_hair_cell_LOXHD"/>
</dbReference>
<dbReference type="Pfam" id="PF01477">
    <property type="entry name" value="PLAT"/>
    <property type="match status" value="1"/>
</dbReference>
<evidence type="ECO:0000259" key="3">
    <source>
        <dbReference type="PROSITE" id="PS50095"/>
    </source>
</evidence>
<dbReference type="SUPFAM" id="SSF49723">
    <property type="entry name" value="Lipase/lipooxygenase domain (PLAT/LH2 domain)"/>
    <property type="match status" value="1"/>
</dbReference>
<dbReference type="PANTHER" id="PTHR45901:SF3">
    <property type="entry name" value="LIPOXYGENASE HOMOLOGY DOMAIN-CONTAINING PROTEIN 1"/>
    <property type="match status" value="1"/>
</dbReference>
<feature type="region of interest" description="Disordered" evidence="2">
    <location>
        <begin position="205"/>
        <end position="301"/>
    </location>
</feature>
<dbReference type="InterPro" id="IPR036392">
    <property type="entry name" value="PLAT/LH2_dom_sf"/>
</dbReference>
<feature type="compositionally biased region" description="Basic and acidic residues" evidence="2">
    <location>
        <begin position="217"/>
        <end position="237"/>
    </location>
</feature>
<evidence type="ECO:0000256" key="2">
    <source>
        <dbReference type="SAM" id="MobiDB-lite"/>
    </source>
</evidence>
<feature type="compositionally biased region" description="Low complexity" evidence="2">
    <location>
        <begin position="238"/>
        <end position="283"/>
    </location>
</feature>
<dbReference type="Gene3D" id="2.40.180.10">
    <property type="entry name" value="Catalase core domain"/>
    <property type="match status" value="1"/>
</dbReference>
<dbReference type="PANTHER" id="PTHR45901">
    <property type="entry name" value="PROTEIN CBG12474"/>
    <property type="match status" value="1"/>
</dbReference>
<dbReference type="AlphaFoldDB" id="A0A0B6ZQE4"/>
<dbReference type="SMART" id="SM00308">
    <property type="entry name" value="LH2"/>
    <property type="match status" value="1"/>
</dbReference>